<protein>
    <submittedName>
        <fullName evidence="2">Uncharacterized protein</fullName>
    </submittedName>
</protein>
<name>A0ABQ3V3S5_9CHLR</name>
<comment type="caution">
    <text evidence="2">The sequence shown here is derived from an EMBL/GenBank/DDBJ whole genome shotgun (WGS) entry which is preliminary data.</text>
</comment>
<dbReference type="Proteomes" id="UP000654345">
    <property type="component" value="Unassembled WGS sequence"/>
</dbReference>
<keyword evidence="1" id="KW-0472">Membrane</keyword>
<feature type="transmembrane region" description="Helical" evidence="1">
    <location>
        <begin position="153"/>
        <end position="174"/>
    </location>
</feature>
<keyword evidence="1" id="KW-1133">Transmembrane helix</keyword>
<accession>A0ABQ3V3S5</accession>
<feature type="transmembrane region" description="Helical" evidence="1">
    <location>
        <begin position="92"/>
        <end position="115"/>
    </location>
</feature>
<evidence type="ECO:0000313" key="3">
    <source>
        <dbReference type="Proteomes" id="UP000654345"/>
    </source>
</evidence>
<feature type="transmembrane region" description="Helical" evidence="1">
    <location>
        <begin position="209"/>
        <end position="229"/>
    </location>
</feature>
<feature type="transmembrane region" description="Helical" evidence="1">
    <location>
        <begin position="354"/>
        <end position="371"/>
    </location>
</feature>
<gene>
    <name evidence="2" type="ORF">KSB_78920</name>
</gene>
<reference evidence="2 3" key="1">
    <citation type="journal article" date="2021" name="Int. J. Syst. Evol. Microbiol.">
        <title>Reticulibacter mediterranei gen. nov., sp. nov., within the new family Reticulibacteraceae fam. nov., and Ktedonospora formicarum gen. nov., sp. nov., Ktedonobacter robiniae sp. nov., Dictyobacter formicarum sp. nov. and Dictyobacter arantiisoli sp. nov., belonging to the class Ktedonobacteria.</title>
        <authorList>
            <person name="Yabe S."/>
            <person name="Zheng Y."/>
            <person name="Wang C.M."/>
            <person name="Sakai Y."/>
            <person name="Abe K."/>
            <person name="Yokota A."/>
            <person name="Donadio S."/>
            <person name="Cavaletti L."/>
            <person name="Monciardini P."/>
        </authorList>
    </citation>
    <scope>NUCLEOTIDE SEQUENCE [LARGE SCALE GENOMIC DNA]</scope>
    <source>
        <strain evidence="2 3">SOSP1-30</strain>
    </source>
</reference>
<feature type="transmembrane region" description="Helical" evidence="1">
    <location>
        <begin position="28"/>
        <end position="48"/>
    </location>
</feature>
<dbReference type="RefSeq" id="WP_201375606.1">
    <property type="nucleotide sequence ID" value="NZ_BNJG01000003.1"/>
</dbReference>
<feature type="transmembrane region" description="Helical" evidence="1">
    <location>
        <begin position="293"/>
        <end position="310"/>
    </location>
</feature>
<feature type="transmembrane region" description="Helical" evidence="1">
    <location>
        <begin position="122"/>
        <end position="141"/>
    </location>
</feature>
<organism evidence="2 3">
    <name type="scientific">Ktedonobacter robiniae</name>
    <dbReference type="NCBI Taxonomy" id="2778365"/>
    <lineage>
        <taxon>Bacteria</taxon>
        <taxon>Bacillati</taxon>
        <taxon>Chloroflexota</taxon>
        <taxon>Ktedonobacteria</taxon>
        <taxon>Ktedonobacterales</taxon>
        <taxon>Ktedonobacteraceae</taxon>
        <taxon>Ktedonobacter</taxon>
    </lineage>
</organism>
<evidence type="ECO:0000256" key="1">
    <source>
        <dbReference type="SAM" id="Phobius"/>
    </source>
</evidence>
<feature type="transmembrane region" description="Helical" evidence="1">
    <location>
        <begin position="186"/>
        <end position="203"/>
    </location>
</feature>
<proteinExistence type="predicted"/>
<dbReference type="EMBL" id="BNJG01000003">
    <property type="protein sequence ID" value="GHO59417.1"/>
    <property type="molecule type" value="Genomic_DNA"/>
</dbReference>
<feature type="transmembrane region" description="Helical" evidence="1">
    <location>
        <begin position="322"/>
        <end position="348"/>
    </location>
</feature>
<sequence length="447" mass="50352">MSQSTLTSPKISLPTEVNKGEIQLRGMWLRFLQAIWVILVLNDLYTLIVSWAPYYQMLHTVCVGPVADCQSDQLTPQLVAALQRANLSIHDYALYVLSWEILTTCIFLLFGALIMWHKHTTWMGLFMSFFLINIGSLGASFARADAVPNDGPLVFQIFGIVLTLVYYPCLAFFFFTFPDGRLVPRWSWALISLWAINAFFWLAPGSLNILNWPLLLQSCWLFLVFGGSASTQIYRYRRVASPQQRQQIKWIIPGFGLLLLTTVFSALAFQLFPALSSRDSLLQVAVVPLYRCYYLPVPICVGIALLRYRLWDIDVLINRTLVYGLLTLILAAVYFGLVFGAQVLLVGLIGKSDGIVIVGSTLVVAVLFQPLRRGIQNAIDRHFYRQKYDAQHTLQAFSATLHQQTDLVQLSGQIMAVIQETVQPASVSLWVCRPAERESESASPGQE</sequence>
<evidence type="ECO:0000313" key="2">
    <source>
        <dbReference type="EMBL" id="GHO59417.1"/>
    </source>
</evidence>
<feature type="transmembrane region" description="Helical" evidence="1">
    <location>
        <begin position="250"/>
        <end position="273"/>
    </location>
</feature>
<keyword evidence="3" id="KW-1185">Reference proteome</keyword>
<keyword evidence="1" id="KW-0812">Transmembrane</keyword>